<gene>
    <name evidence="2" type="ORF">N4S67_08805</name>
</gene>
<name>A0ABT2M8D2_9MYCO</name>
<evidence type="ECO:0000313" key="3">
    <source>
        <dbReference type="Proteomes" id="UP001206639"/>
    </source>
</evidence>
<accession>A0ABT2M8D2</accession>
<feature type="domain" description="ER-bound oxygenase mpaB/mpaB'/Rubber oxygenase catalytic" evidence="1">
    <location>
        <begin position="24"/>
        <end position="257"/>
    </location>
</feature>
<dbReference type="Pfam" id="PF09995">
    <property type="entry name" value="MPAB_Lcp_cat"/>
    <property type="match status" value="1"/>
</dbReference>
<reference evidence="3" key="1">
    <citation type="submission" date="2023-07" db="EMBL/GenBank/DDBJ databases">
        <authorList>
            <person name="Deng Y."/>
            <person name="Zhang Y.-Q."/>
        </authorList>
    </citation>
    <scope>NUCLEOTIDE SEQUENCE [LARGE SCALE GENOMIC DNA]</scope>
    <source>
        <strain evidence="3">CPCC 205710</strain>
    </source>
</reference>
<dbReference type="PANTHER" id="PTHR36151:SF3">
    <property type="entry name" value="ER-BOUND OXYGENASE MPAB_MPAB'_RUBBER OXYGENASE CATALYTIC DOMAIN-CONTAINING PROTEIN"/>
    <property type="match status" value="1"/>
</dbReference>
<proteinExistence type="predicted"/>
<sequence length="285" mass="33320">MTELAEKPENLDDALPLGPQSLVWRYFGDNRMYLIGPRPAVLQNMLAELGQGVLDHSVFFDDTSARIKRSLPPIFNTVYGPDDANTGTRVRDFHTEIKGEMPDGARYHALDPDTYYWAHATFVEQVLYFADTFVKRLSREEKEQIYLESKTWYRRYGVSDRPMPADFDEFERYWDRMMDEIVVAHPTAKYGVGYVTKGFPCPKGVPQWAWRLVAPLFNPLAAFLTTGGLPPRARTLLNLPWTERQERRYQRFAAFWRSRPVNWLWDRLPMTLRYNGYAQKGYARA</sequence>
<organism evidence="2 3">
    <name type="scientific">Mycobacterium deserti</name>
    <dbReference type="NCBI Taxonomy" id="2978347"/>
    <lineage>
        <taxon>Bacteria</taxon>
        <taxon>Bacillati</taxon>
        <taxon>Actinomycetota</taxon>
        <taxon>Actinomycetes</taxon>
        <taxon>Mycobacteriales</taxon>
        <taxon>Mycobacteriaceae</taxon>
        <taxon>Mycobacterium</taxon>
    </lineage>
</organism>
<dbReference type="RefSeq" id="WP_260992565.1">
    <property type="nucleotide sequence ID" value="NZ_JAODWD010000002.1"/>
</dbReference>
<evidence type="ECO:0000259" key="1">
    <source>
        <dbReference type="Pfam" id="PF09995"/>
    </source>
</evidence>
<dbReference type="InterPro" id="IPR018713">
    <property type="entry name" value="MPAB/Lcp_cat_dom"/>
</dbReference>
<comment type="caution">
    <text evidence="2">The sequence shown here is derived from an EMBL/GenBank/DDBJ whole genome shotgun (WGS) entry which is preliminary data.</text>
</comment>
<evidence type="ECO:0000313" key="2">
    <source>
        <dbReference type="EMBL" id="MCT7658519.1"/>
    </source>
</evidence>
<dbReference type="Proteomes" id="UP001206639">
    <property type="component" value="Unassembled WGS sequence"/>
</dbReference>
<dbReference type="PANTHER" id="PTHR36151">
    <property type="entry name" value="BLR2777 PROTEIN"/>
    <property type="match status" value="1"/>
</dbReference>
<protein>
    <submittedName>
        <fullName evidence="2">DUF2236 domain-containing protein</fullName>
    </submittedName>
</protein>
<dbReference type="EMBL" id="JAODWD010000002">
    <property type="protein sequence ID" value="MCT7658519.1"/>
    <property type="molecule type" value="Genomic_DNA"/>
</dbReference>
<keyword evidence="3" id="KW-1185">Reference proteome</keyword>